<sequence length="162" mass="17316">MTTILTSVECDIENATRLTYRQSCAHLQFLSGHGQIDKNVHCSGSGGRIIVGQQHLPSVTRRAIKSGDDESEPQAVFFVCARGVPFMAACPRTTLVRVTSLSGVCASGCVREVSPPRCLHSSTCNSSGGLLIAPDSYPSSSAFYSAAIFYEMNKVLVRLAVT</sequence>
<dbReference type="AlphaFoldDB" id="A0A0D0CJ82"/>
<evidence type="ECO:0000313" key="2">
    <source>
        <dbReference type="Proteomes" id="UP000054538"/>
    </source>
</evidence>
<dbReference type="Proteomes" id="UP000054538">
    <property type="component" value="Unassembled WGS sequence"/>
</dbReference>
<keyword evidence="2" id="KW-1185">Reference proteome</keyword>
<evidence type="ECO:0000313" key="1">
    <source>
        <dbReference type="EMBL" id="KIK75263.1"/>
    </source>
</evidence>
<name>A0A0D0CJ82_9AGAM</name>
<dbReference type="EMBL" id="KN828235">
    <property type="protein sequence ID" value="KIK75263.1"/>
    <property type="molecule type" value="Genomic_DNA"/>
</dbReference>
<reference evidence="1 2" key="1">
    <citation type="submission" date="2014-04" db="EMBL/GenBank/DDBJ databases">
        <authorList>
            <consortium name="DOE Joint Genome Institute"/>
            <person name="Kuo A."/>
            <person name="Kohler A."/>
            <person name="Jargeat P."/>
            <person name="Nagy L.G."/>
            <person name="Floudas D."/>
            <person name="Copeland A."/>
            <person name="Barry K.W."/>
            <person name="Cichocki N."/>
            <person name="Veneault-Fourrey C."/>
            <person name="LaButti K."/>
            <person name="Lindquist E.A."/>
            <person name="Lipzen A."/>
            <person name="Lundell T."/>
            <person name="Morin E."/>
            <person name="Murat C."/>
            <person name="Sun H."/>
            <person name="Tunlid A."/>
            <person name="Henrissat B."/>
            <person name="Grigoriev I.V."/>
            <person name="Hibbett D.S."/>
            <person name="Martin F."/>
            <person name="Nordberg H.P."/>
            <person name="Cantor M.N."/>
            <person name="Hua S.X."/>
        </authorList>
    </citation>
    <scope>NUCLEOTIDE SEQUENCE [LARGE SCALE GENOMIC DNA]</scope>
    <source>
        <strain evidence="1 2">Ve08.2h10</strain>
    </source>
</reference>
<reference evidence="2" key="2">
    <citation type="submission" date="2015-01" db="EMBL/GenBank/DDBJ databases">
        <title>Evolutionary Origins and Diversification of the Mycorrhizal Mutualists.</title>
        <authorList>
            <consortium name="DOE Joint Genome Institute"/>
            <consortium name="Mycorrhizal Genomics Consortium"/>
            <person name="Kohler A."/>
            <person name="Kuo A."/>
            <person name="Nagy L.G."/>
            <person name="Floudas D."/>
            <person name="Copeland A."/>
            <person name="Barry K.W."/>
            <person name="Cichocki N."/>
            <person name="Veneault-Fourrey C."/>
            <person name="LaButti K."/>
            <person name="Lindquist E.A."/>
            <person name="Lipzen A."/>
            <person name="Lundell T."/>
            <person name="Morin E."/>
            <person name="Murat C."/>
            <person name="Riley R."/>
            <person name="Ohm R."/>
            <person name="Sun H."/>
            <person name="Tunlid A."/>
            <person name="Henrissat B."/>
            <person name="Grigoriev I.V."/>
            <person name="Hibbett D.S."/>
            <person name="Martin F."/>
        </authorList>
    </citation>
    <scope>NUCLEOTIDE SEQUENCE [LARGE SCALE GENOMIC DNA]</scope>
    <source>
        <strain evidence="2">Ve08.2h10</strain>
    </source>
</reference>
<organism evidence="1 2">
    <name type="scientific">Paxillus rubicundulus Ve08.2h10</name>
    <dbReference type="NCBI Taxonomy" id="930991"/>
    <lineage>
        <taxon>Eukaryota</taxon>
        <taxon>Fungi</taxon>
        <taxon>Dikarya</taxon>
        <taxon>Basidiomycota</taxon>
        <taxon>Agaricomycotina</taxon>
        <taxon>Agaricomycetes</taxon>
        <taxon>Agaricomycetidae</taxon>
        <taxon>Boletales</taxon>
        <taxon>Paxilineae</taxon>
        <taxon>Paxillaceae</taxon>
        <taxon>Paxillus</taxon>
    </lineage>
</organism>
<accession>A0A0D0CJ82</accession>
<gene>
    <name evidence="1" type="ORF">PAXRUDRAFT_499566</name>
</gene>
<dbReference type="InParanoid" id="A0A0D0CJ82"/>
<dbReference type="HOGENOM" id="CLU_1635943_0_0_1"/>
<protein>
    <submittedName>
        <fullName evidence="1">Uncharacterized protein</fullName>
    </submittedName>
</protein>
<proteinExistence type="predicted"/>